<evidence type="ECO:0000256" key="1">
    <source>
        <dbReference type="SAM" id="Phobius"/>
    </source>
</evidence>
<evidence type="ECO:0000313" key="2">
    <source>
        <dbReference type="EMBL" id="KAK3938762.1"/>
    </source>
</evidence>
<feature type="transmembrane region" description="Helical" evidence="1">
    <location>
        <begin position="100"/>
        <end position="122"/>
    </location>
</feature>
<keyword evidence="3" id="KW-1185">Reference proteome</keyword>
<keyword evidence="1" id="KW-1133">Transmembrane helix</keyword>
<keyword evidence="1" id="KW-0472">Membrane</keyword>
<reference evidence="3" key="1">
    <citation type="journal article" date="2023" name="Mol. Phylogenet. Evol.">
        <title>Genome-scale phylogeny and comparative genomics of the fungal order Sordariales.</title>
        <authorList>
            <person name="Hensen N."/>
            <person name="Bonometti L."/>
            <person name="Westerberg I."/>
            <person name="Brannstrom I.O."/>
            <person name="Guillou S."/>
            <person name="Cros-Aarteil S."/>
            <person name="Calhoun S."/>
            <person name="Haridas S."/>
            <person name="Kuo A."/>
            <person name="Mondo S."/>
            <person name="Pangilinan J."/>
            <person name="Riley R."/>
            <person name="LaButti K."/>
            <person name="Andreopoulos B."/>
            <person name="Lipzen A."/>
            <person name="Chen C."/>
            <person name="Yan M."/>
            <person name="Daum C."/>
            <person name="Ng V."/>
            <person name="Clum A."/>
            <person name="Steindorff A."/>
            <person name="Ohm R.A."/>
            <person name="Martin F."/>
            <person name="Silar P."/>
            <person name="Natvig D.O."/>
            <person name="Lalanne C."/>
            <person name="Gautier V."/>
            <person name="Ament-Velasquez S.L."/>
            <person name="Kruys A."/>
            <person name="Hutchinson M.I."/>
            <person name="Powell A.J."/>
            <person name="Barry K."/>
            <person name="Miller A.N."/>
            <person name="Grigoriev I.V."/>
            <person name="Debuchy R."/>
            <person name="Gladieux P."/>
            <person name="Hiltunen Thoren M."/>
            <person name="Johannesson H."/>
        </authorList>
    </citation>
    <scope>NUCLEOTIDE SEQUENCE [LARGE SCALE GENOMIC DNA]</scope>
    <source>
        <strain evidence="3">CBS 340.73</strain>
    </source>
</reference>
<dbReference type="Proteomes" id="UP001303473">
    <property type="component" value="Unassembled WGS sequence"/>
</dbReference>
<accession>A0AAN6S2J4</accession>
<organism evidence="2 3">
    <name type="scientific">Diplogelasinospora grovesii</name>
    <dbReference type="NCBI Taxonomy" id="303347"/>
    <lineage>
        <taxon>Eukaryota</taxon>
        <taxon>Fungi</taxon>
        <taxon>Dikarya</taxon>
        <taxon>Ascomycota</taxon>
        <taxon>Pezizomycotina</taxon>
        <taxon>Sordariomycetes</taxon>
        <taxon>Sordariomycetidae</taxon>
        <taxon>Sordariales</taxon>
        <taxon>Diplogelasinosporaceae</taxon>
        <taxon>Diplogelasinospora</taxon>
    </lineage>
</organism>
<gene>
    <name evidence="2" type="ORF">QBC46DRAFT_439664</name>
</gene>
<proteinExistence type="predicted"/>
<sequence>MTECECLGELAAQCIFRTFLTVIVVIIDKQIVQRRDVVIRRGRQLQNLLRLPEWMRVFSETDPGMLDKDIRTSAECLAASSLSAGLGVTAALAKGTLWDFWALSLGVAIPVCINIVVWLMLIHSKRRQSRAQPLLIGNGYRSKEQGGRHYDHSAGDLGVDESIRAVWFCV</sequence>
<keyword evidence="1" id="KW-0812">Transmembrane</keyword>
<protein>
    <submittedName>
        <fullName evidence="2">Uncharacterized protein</fullName>
    </submittedName>
</protein>
<evidence type="ECO:0000313" key="3">
    <source>
        <dbReference type="Proteomes" id="UP001303473"/>
    </source>
</evidence>
<comment type="caution">
    <text evidence="2">The sequence shown here is derived from an EMBL/GenBank/DDBJ whole genome shotgun (WGS) entry which is preliminary data.</text>
</comment>
<dbReference type="EMBL" id="MU853823">
    <property type="protein sequence ID" value="KAK3938762.1"/>
    <property type="molecule type" value="Genomic_DNA"/>
</dbReference>
<dbReference type="AlphaFoldDB" id="A0AAN6S2J4"/>
<name>A0AAN6S2J4_9PEZI</name>